<sequence>MIAISSPLLLRFRCRFHSDLAMPNISLWNAILQGASSGIGTKIARMLTVRARSFGLPSKI</sequence>
<dbReference type="AlphaFoldDB" id="A0A8T3AVZ7"/>
<dbReference type="EMBL" id="JAGYWB010000013">
    <property type="protein sequence ID" value="KAI0500198.1"/>
    <property type="molecule type" value="Genomic_DNA"/>
</dbReference>
<protein>
    <submittedName>
        <fullName evidence="1">Uncharacterized protein</fullName>
    </submittedName>
</protein>
<name>A0A8T3AVZ7_DENNO</name>
<keyword evidence="2" id="KW-1185">Reference proteome</keyword>
<organism evidence="1 2">
    <name type="scientific">Dendrobium nobile</name>
    <name type="common">Orchid</name>
    <dbReference type="NCBI Taxonomy" id="94219"/>
    <lineage>
        <taxon>Eukaryota</taxon>
        <taxon>Viridiplantae</taxon>
        <taxon>Streptophyta</taxon>
        <taxon>Embryophyta</taxon>
        <taxon>Tracheophyta</taxon>
        <taxon>Spermatophyta</taxon>
        <taxon>Magnoliopsida</taxon>
        <taxon>Liliopsida</taxon>
        <taxon>Asparagales</taxon>
        <taxon>Orchidaceae</taxon>
        <taxon>Epidendroideae</taxon>
        <taxon>Malaxideae</taxon>
        <taxon>Dendrobiinae</taxon>
        <taxon>Dendrobium</taxon>
    </lineage>
</organism>
<gene>
    <name evidence="1" type="ORF">KFK09_018407</name>
</gene>
<evidence type="ECO:0000313" key="2">
    <source>
        <dbReference type="Proteomes" id="UP000829196"/>
    </source>
</evidence>
<accession>A0A8T3AVZ7</accession>
<reference evidence="1" key="1">
    <citation type="journal article" date="2022" name="Front. Genet.">
        <title>Chromosome-Scale Assembly of the Dendrobium nobile Genome Provides Insights Into the Molecular Mechanism of the Biosynthesis of the Medicinal Active Ingredient of Dendrobium.</title>
        <authorList>
            <person name="Xu Q."/>
            <person name="Niu S.-C."/>
            <person name="Li K.-L."/>
            <person name="Zheng P.-J."/>
            <person name="Zhang X.-J."/>
            <person name="Jia Y."/>
            <person name="Liu Y."/>
            <person name="Niu Y.-X."/>
            <person name="Yu L.-H."/>
            <person name="Chen D.-F."/>
            <person name="Zhang G.-Q."/>
        </authorList>
    </citation>
    <scope>NUCLEOTIDE SEQUENCE</scope>
    <source>
        <tissue evidence="1">Leaf</tissue>
    </source>
</reference>
<comment type="caution">
    <text evidence="1">The sequence shown here is derived from an EMBL/GenBank/DDBJ whole genome shotgun (WGS) entry which is preliminary data.</text>
</comment>
<proteinExistence type="predicted"/>
<evidence type="ECO:0000313" key="1">
    <source>
        <dbReference type="EMBL" id="KAI0500198.1"/>
    </source>
</evidence>
<dbReference type="Proteomes" id="UP000829196">
    <property type="component" value="Unassembled WGS sequence"/>
</dbReference>